<dbReference type="NCBIfam" id="TIGR01251">
    <property type="entry name" value="ribP_PPkin"/>
    <property type="match status" value="1"/>
</dbReference>
<dbReference type="AlphaFoldDB" id="A0A2R7Y0K4"/>
<keyword evidence="3 10" id="KW-0479">Metal-binding</keyword>
<protein>
    <recommendedName>
        <fullName evidence="10">Ribose-phosphate pyrophosphokinase</fullName>
        <shortName evidence="10">RPPK</shortName>
        <ecNumber evidence="10">2.7.6.1</ecNumber>
    </recommendedName>
    <alternativeName>
        <fullName evidence="10">5-phospho-D-ribosyl alpha-1-diphosphate synthase</fullName>
    </alternativeName>
    <alternativeName>
        <fullName evidence="10">Phosphoribosyl diphosphate synthase</fullName>
    </alternativeName>
    <alternativeName>
        <fullName evidence="10">Phosphoribosyl pyrophosphate synthase</fullName>
        <shortName evidence="10">P-Rib-PP synthase</shortName>
        <shortName evidence="10">PRPP synthase</shortName>
        <shortName evidence="10">PRPPase</shortName>
    </alternativeName>
</protein>
<dbReference type="InterPro" id="IPR029057">
    <property type="entry name" value="PRTase-like"/>
</dbReference>
<dbReference type="Proteomes" id="UP000244066">
    <property type="component" value="Unassembled WGS sequence"/>
</dbReference>
<evidence type="ECO:0000256" key="2">
    <source>
        <dbReference type="ARBA" id="ARBA00022679"/>
    </source>
</evidence>
<dbReference type="Pfam" id="PF13793">
    <property type="entry name" value="Pribosyltran_N"/>
    <property type="match status" value="1"/>
</dbReference>
<evidence type="ECO:0000256" key="7">
    <source>
        <dbReference type="ARBA" id="ARBA00022840"/>
    </source>
</evidence>
<dbReference type="FunFam" id="3.40.50.2020:FF:000007">
    <property type="entry name" value="Ribose-phosphate pyrophosphokinase"/>
    <property type="match status" value="1"/>
</dbReference>
<feature type="binding site" evidence="10">
    <location>
        <begin position="37"/>
        <end position="39"/>
    </location>
    <ligand>
        <name>ATP</name>
        <dbReference type="ChEBI" id="CHEBI:30616"/>
    </ligand>
</feature>
<comment type="function">
    <text evidence="10">Involved in the biosynthesis of the central metabolite phospho-alpha-D-ribosyl-1-pyrophosphate (PRPP) via the transfer of pyrophosphoryl group from ATP to 1-hydroxyl of ribose-5-phosphate (Rib-5-P).</text>
</comment>
<evidence type="ECO:0000256" key="5">
    <source>
        <dbReference type="ARBA" id="ARBA00022741"/>
    </source>
</evidence>
<accession>A0A2R7Y0K4</accession>
<dbReference type="EMBL" id="NDWU01000029">
    <property type="protein sequence ID" value="PUA31055.1"/>
    <property type="molecule type" value="Genomic_DNA"/>
</dbReference>
<dbReference type="EC" id="2.7.6.1" evidence="10"/>
<reference evidence="13 14" key="1">
    <citation type="submission" date="2017-04" db="EMBL/GenBank/DDBJ databases">
        <title>Draft Aigarchaeota genome from a New Zealand hot spring.</title>
        <authorList>
            <person name="Reysenbach A.-L."/>
            <person name="Donaho J.A."/>
            <person name="Gerhart J."/>
            <person name="Kelley J.F."/>
            <person name="Kouba K."/>
            <person name="Podar M."/>
            <person name="Stott M."/>
        </authorList>
    </citation>
    <scope>NUCLEOTIDE SEQUENCE [LARGE SCALE GENOMIC DNA]</scope>
    <source>
        <strain evidence="13">NZ13_MG1</strain>
    </source>
</reference>
<keyword evidence="7 10" id="KW-0067">ATP-binding</keyword>
<dbReference type="HAMAP" id="MF_00583_A">
    <property type="entry name" value="RibP_PPkinase_A"/>
    <property type="match status" value="1"/>
</dbReference>
<proteinExistence type="inferred from homology"/>
<keyword evidence="1 10" id="KW-0963">Cytoplasm</keyword>
<dbReference type="UniPathway" id="UPA00087">
    <property type="reaction ID" value="UER00172"/>
</dbReference>
<feature type="binding site" evidence="10">
    <location>
        <position position="194"/>
    </location>
    <ligand>
        <name>D-ribose 5-phosphate</name>
        <dbReference type="ChEBI" id="CHEBI:78346"/>
    </ligand>
</feature>
<dbReference type="SUPFAM" id="SSF53271">
    <property type="entry name" value="PRTase-like"/>
    <property type="match status" value="2"/>
</dbReference>
<evidence type="ECO:0000256" key="3">
    <source>
        <dbReference type="ARBA" id="ARBA00022723"/>
    </source>
</evidence>
<dbReference type="GO" id="GO:0002189">
    <property type="term" value="C:ribose phosphate diphosphokinase complex"/>
    <property type="evidence" value="ECO:0007669"/>
    <property type="project" value="TreeGrafter"/>
</dbReference>
<keyword evidence="8 10" id="KW-0460">Magnesium</keyword>
<dbReference type="InterPro" id="IPR005946">
    <property type="entry name" value="Rib-P_diPkinase"/>
</dbReference>
<gene>
    <name evidence="10" type="primary">prs</name>
    <name evidence="13" type="ORF">B9J98_07950</name>
</gene>
<comment type="catalytic activity">
    <reaction evidence="9 10">
        <text>D-ribose 5-phosphate + ATP = 5-phospho-alpha-D-ribose 1-diphosphate + AMP + H(+)</text>
        <dbReference type="Rhea" id="RHEA:15609"/>
        <dbReference type="ChEBI" id="CHEBI:15378"/>
        <dbReference type="ChEBI" id="CHEBI:30616"/>
        <dbReference type="ChEBI" id="CHEBI:58017"/>
        <dbReference type="ChEBI" id="CHEBI:78346"/>
        <dbReference type="ChEBI" id="CHEBI:456215"/>
        <dbReference type="EC" id="2.7.6.1"/>
    </reaction>
</comment>
<evidence type="ECO:0000313" key="13">
    <source>
        <dbReference type="EMBL" id="PUA31055.1"/>
    </source>
</evidence>
<dbReference type="PANTHER" id="PTHR10210">
    <property type="entry name" value="RIBOSE-PHOSPHATE DIPHOSPHOKINASE FAMILY MEMBER"/>
    <property type="match status" value="1"/>
</dbReference>
<evidence type="ECO:0000313" key="14">
    <source>
        <dbReference type="Proteomes" id="UP000244066"/>
    </source>
</evidence>
<dbReference type="PANTHER" id="PTHR10210:SF32">
    <property type="entry name" value="RIBOSE-PHOSPHATE PYROPHOSPHOKINASE 2"/>
    <property type="match status" value="1"/>
</dbReference>
<keyword evidence="4 10" id="KW-0545">Nucleotide biosynthesis</keyword>
<organism evidence="13 14">
    <name type="scientific">Candidatus Terraquivivens tikiterensis</name>
    <dbReference type="NCBI Taxonomy" id="1980982"/>
    <lineage>
        <taxon>Archaea</taxon>
        <taxon>Nitrososphaerota</taxon>
        <taxon>Candidatus Wolframiiraptoraceae</taxon>
        <taxon>Candidatus Terraquivivens</taxon>
    </lineage>
</organism>
<comment type="similarity">
    <text evidence="10">Belongs to the ribose-phosphate pyrophosphokinase family. Class III (archaeal) subfamily.</text>
</comment>
<sequence>MVKMKLVPGPASMELAMKVSSILGLKLTELEHKVFPDGESYFRYAESVKDEEVVIFQGTHPPQDKHIVQLCLLSSGAKDLGAKKVTAVIPYLAYAKQDKRFKEGEVVSIDAVLSILRQSGVDKILTVNVHAPWVIGRSPIPIENVDAIGALATHIAQMCLERPIILAPGKKGEEMCTVAANVLGAEYSTIKTKRDVNTGAVEISLEGVSVEDRDVVVIDDMISTGGTMVKSVRALRSAGARRIVVGCVHAIMVDKADEKILSSGAEAIVATDTVPNKYAFVSVAGLLAERLLRS</sequence>
<comment type="pathway">
    <text evidence="10">Metabolic intermediate biosynthesis; 5-phospho-alpha-D-ribose 1-diphosphate biosynthesis; 5-phospho-alpha-D-ribose 1-diphosphate from D-ribose 5-phosphate (route I): step 1/1.</text>
</comment>
<comment type="subcellular location">
    <subcellularLocation>
        <location evidence="10">Cytoplasm</location>
    </subcellularLocation>
</comment>
<comment type="caution">
    <text evidence="10">Lacks conserved residue(s) required for the propagation of feature annotation.</text>
</comment>
<dbReference type="GO" id="GO:0005737">
    <property type="term" value="C:cytoplasm"/>
    <property type="evidence" value="ECO:0007669"/>
    <property type="project" value="UniProtKB-SubCell"/>
</dbReference>
<evidence type="ECO:0000259" key="11">
    <source>
        <dbReference type="Pfam" id="PF00156"/>
    </source>
</evidence>
<dbReference type="InterPro" id="IPR029099">
    <property type="entry name" value="Pribosyltran_N"/>
</dbReference>
<name>A0A2R7Y0K4_9ARCH</name>
<evidence type="ECO:0000256" key="1">
    <source>
        <dbReference type="ARBA" id="ARBA00022490"/>
    </source>
</evidence>
<comment type="cofactor">
    <cofactor evidence="10">
        <name>Mg(2+)</name>
        <dbReference type="ChEBI" id="CHEBI:18420"/>
    </cofactor>
    <text evidence="10">Binds 2 Mg(2+) ions per subunit.</text>
</comment>
<feature type="binding site" evidence="10">
    <location>
        <position position="219"/>
    </location>
    <ligand>
        <name>D-ribose 5-phosphate</name>
        <dbReference type="ChEBI" id="CHEBI:78346"/>
    </ligand>
</feature>
<dbReference type="Gene3D" id="3.40.50.2020">
    <property type="match status" value="2"/>
</dbReference>
<dbReference type="InterPro" id="IPR000836">
    <property type="entry name" value="PRTase_dom"/>
</dbReference>
<dbReference type="GO" id="GO:0006164">
    <property type="term" value="P:purine nucleotide biosynthetic process"/>
    <property type="evidence" value="ECO:0007669"/>
    <property type="project" value="TreeGrafter"/>
</dbReference>
<keyword evidence="2 10" id="KW-0808">Transferase</keyword>
<feature type="binding site" evidence="10">
    <location>
        <position position="130"/>
    </location>
    <ligand>
        <name>Mg(2+)</name>
        <dbReference type="ChEBI" id="CHEBI:18420"/>
        <label>1</label>
    </ligand>
</feature>
<dbReference type="GO" id="GO:0005524">
    <property type="term" value="F:ATP binding"/>
    <property type="evidence" value="ECO:0007669"/>
    <property type="project" value="UniProtKB-KW"/>
</dbReference>
<evidence type="ECO:0000256" key="9">
    <source>
        <dbReference type="ARBA" id="ARBA00049535"/>
    </source>
</evidence>
<dbReference type="Pfam" id="PF00156">
    <property type="entry name" value="Pribosyltran"/>
    <property type="match status" value="1"/>
</dbReference>
<dbReference type="GO" id="GO:0016301">
    <property type="term" value="F:kinase activity"/>
    <property type="evidence" value="ECO:0007669"/>
    <property type="project" value="UniProtKB-KW"/>
</dbReference>
<evidence type="ECO:0000256" key="10">
    <source>
        <dbReference type="HAMAP-Rule" id="MF_00583"/>
    </source>
</evidence>
<feature type="domain" description="Phosphoribosyltransferase" evidence="11">
    <location>
        <begin position="147"/>
        <end position="260"/>
    </location>
</feature>
<dbReference type="GO" id="GO:0000287">
    <property type="term" value="F:magnesium ion binding"/>
    <property type="evidence" value="ECO:0007669"/>
    <property type="project" value="UniProtKB-UniRule"/>
</dbReference>
<feature type="domain" description="Ribose-phosphate pyrophosphokinase N-terminal" evidence="12">
    <location>
        <begin position="4"/>
        <end position="120"/>
    </location>
</feature>
<dbReference type="InterPro" id="IPR037514">
    <property type="entry name" value="Rib-P_diPkinase_arc"/>
</dbReference>
<dbReference type="GO" id="GO:0006015">
    <property type="term" value="P:5-phosphoribose 1-diphosphate biosynthetic process"/>
    <property type="evidence" value="ECO:0007669"/>
    <property type="project" value="UniProtKB-UniRule"/>
</dbReference>
<evidence type="ECO:0000256" key="4">
    <source>
        <dbReference type="ARBA" id="ARBA00022727"/>
    </source>
</evidence>
<evidence type="ECO:0000256" key="8">
    <source>
        <dbReference type="ARBA" id="ARBA00022842"/>
    </source>
</evidence>
<evidence type="ECO:0000256" key="6">
    <source>
        <dbReference type="ARBA" id="ARBA00022777"/>
    </source>
</evidence>
<dbReference type="GO" id="GO:0004749">
    <property type="term" value="F:ribose phosphate diphosphokinase activity"/>
    <property type="evidence" value="ECO:0007669"/>
    <property type="project" value="UniProtKB-UniRule"/>
</dbReference>
<evidence type="ECO:0000259" key="12">
    <source>
        <dbReference type="Pfam" id="PF13793"/>
    </source>
</evidence>
<keyword evidence="5 10" id="KW-0547">Nucleotide-binding</keyword>
<comment type="caution">
    <text evidence="13">The sequence shown here is derived from an EMBL/GenBank/DDBJ whole genome shotgun (WGS) entry which is preliminary data.</text>
</comment>
<feature type="binding site" evidence="10">
    <location>
        <begin position="223"/>
        <end position="227"/>
    </location>
    <ligand>
        <name>D-ribose 5-phosphate</name>
        <dbReference type="ChEBI" id="CHEBI:78346"/>
    </ligand>
</feature>
<keyword evidence="6 10" id="KW-0418">Kinase</keyword>
<dbReference type="SMART" id="SM01400">
    <property type="entry name" value="Pribosyltran_N"/>
    <property type="match status" value="1"/>
</dbReference>
<dbReference type="CDD" id="cd06223">
    <property type="entry name" value="PRTases_typeI"/>
    <property type="match status" value="1"/>
</dbReference>